<sequence length="324" mass="36555">MASFPYQPDVLGPDFEQHRISQASDYEGPVVCTLVRLREQVPSPRAVLYVHGFTDYFFQRDMALEFRRHGFRFYALDLRKYGRSWLPHQTANNVRDLAEYYADLDAALAIMRAEGSTTVVLSGHSTGGLIAALYAHDRAPRTQLAALFLNSPFLDMHQNWLNRNVGVPLAARLGRVAPDIQLPANLPTEYGRSLHRQYLGEWEYNLAWKPIEVFPVKLGWLRAIHAGHRRVARGLSVPQPILVLHSDKTVTQPGWSEQYFQADGVLNVRHIRELSPQLGPRVTVQAIPGGIHDLVLSRPAVRAQVYQVLFEWLATVLPDPGQAG</sequence>
<evidence type="ECO:0000313" key="2">
    <source>
        <dbReference type="EMBL" id="UOQ52908.1"/>
    </source>
</evidence>
<dbReference type="GO" id="GO:0016787">
    <property type="term" value="F:hydrolase activity"/>
    <property type="evidence" value="ECO:0007669"/>
    <property type="project" value="UniProtKB-KW"/>
</dbReference>
<dbReference type="SUPFAM" id="SSF53474">
    <property type="entry name" value="alpha/beta-Hydrolases"/>
    <property type="match status" value="1"/>
</dbReference>
<feature type="domain" description="Serine aminopeptidase S33" evidence="1">
    <location>
        <begin position="45"/>
        <end position="256"/>
    </location>
</feature>
<keyword evidence="2" id="KW-0378">Hydrolase</keyword>
<dbReference type="RefSeq" id="WP_244717377.1">
    <property type="nucleotide sequence ID" value="NZ_CP095049.1"/>
</dbReference>
<dbReference type="Pfam" id="PF12146">
    <property type="entry name" value="Hydrolase_4"/>
    <property type="match status" value="1"/>
</dbReference>
<dbReference type="InterPro" id="IPR051044">
    <property type="entry name" value="MAG_DAG_Lipase"/>
</dbReference>
<accession>A0ABY4FA73</accession>
<dbReference type="Proteomes" id="UP000831785">
    <property type="component" value="Chromosome"/>
</dbReference>
<dbReference type="InterPro" id="IPR022742">
    <property type="entry name" value="Hydrolase_4"/>
</dbReference>
<organism evidence="2 3">
    <name type="scientific">Hymenobacter cellulosivorans</name>
    <dbReference type="NCBI Taxonomy" id="2932249"/>
    <lineage>
        <taxon>Bacteria</taxon>
        <taxon>Pseudomonadati</taxon>
        <taxon>Bacteroidota</taxon>
        <taxon>Cytophagia</taxon>
        <taxon>Cytophagales</taxon>
        <taxon>Hymenobacteraceae</taxon>
        <taxon>Hymenobacter</taxon>
    </lineage>
</organism>
<reference evidence="2 3" key="1">
    <citation type="submission" date="2022-04" db="EMBL/GenBank/DDBJ databases">
        <title>Hymenobacter sp. isolated from the air.</title>
        <authorList>
            <person name="Won M."/>
            <person name="Lee C.-M."/>
            <person name="Woen H.-Y."/>
            <person name="Kwon S.-W."/>
        </authorList>
    </citation>
    <scope>NUCLEOTIDE SEQUENCE [LARGE SCALE GENOMIC DNA]</scope>
    <source>
        <strain evidence="3">5116 S-27</strain>
    </source>
</reference>
<dbReference type="InterPro" id="IPR029058">
    <property type="entry name" value="AB_hydrolase_fold"/>
</dbReference>
<protein>
    <submittedName>
        <fullName evidence="2">Alpha/beta hydrolase</fullName>
    </submittedName>
</protein>
<dbReference type="Gene3D" id="3.40.50.1820">
    <property type="entry name" value="alpha/beta hydrolase"/>
    <property type="match status" value="1"/>
</dbReference>
<gene>
    <name evidence="2" type="ORF">MUN80_24600</name>
</gene>
<dbReference type="PANTHER" id="PTHR11614">
    <property type="entry name" value="PHOSPHOLIPASE-RELATED"/>
    <property type="match status" value="1"/>
</dbReference>
<proteinExistence type="predicted"/>
<name>A0ABY4FA73_9BACT</name>
<dbReference type="EMBL" id="CP095049">
    <property type="protein sequence ID" value="UOQ52908.1"/>
    <property type="molecule type" value="Genomic_DNA"/>
</dbReference>
<evidence type="ECO:0000259" key="1">
    <source>
        <dbReference type="Pfam" id="PF12146"/>
    </source>
</evidence>
<keyword evidence="3" id="KW-1185">Reference proteome</keyword>
<evidence type="ECO:0000313" key="3">
    <source>
        <dbReference type="Proteomes" id="UP000831785"/>
    </source>
</evidence>